<dbReference type="Proteomes" id="UP000245206">
    <property type="component" value="Unassembled WGS sequence"/>
</dbReference>
<evidence type="ECO:0000313" key="2">
    <source>
        <dbReference type="Proteomes" id="UP000245206"/>
    </source>
</evidence>
<dbReference type="OrthoDB" id="9815144at2"/>
<keyword evidence="2" id="KW-1185">Reference proteome</keyword>
<dbReference type="Pfam" id="PF02585">
    <property type="entry name" value="PIG-L"/>
    <property type="match status" value="1"/>
</dbReference>
<dbReference type="EMBL" id="BFAZ01000003">
    <property type="protein sequence ID" value="GBF41337.1"/>
    <property type="molecule type" value="Genomic_DNA"/>
</dbReference>
<proteinExistence type="predicted"/>
<dbReference type="InterPro" id="IPR003737">
    <property type="entry name" value="GlcNAc_PI_deacetylase-related"/>
</dbReference>
<dbReference type="SUPFAM" id="SSF102588">
    <property type="entry name" value="LmbE-like"/>
    <property type="match status" value="1"/>
</dbReference>
<dbReference type="AlphaFoldDB" id="A0A2P2D9M9"/>
<sequence>MNKKSIIVFTPHPDDETLGAGGFLLSKKQAGYDLIWLIMTHMKEEFGWTKDQINRREAEIHNVSRMYPFDYVYNLGFEPTGLDKYSFSELISPVLDLVKKHQPEIVLLPSAQDPHTDHKITHQIGISVTKKFRNLNIKSILEMEILSETNFGEIDSISANLYVDISDFFERKVEILKEYEGELGDHPFPRSLDSVKALAILRGSQRGTMYAEAFRIVKSYE</sequence>
<evidence type="ECO:0000313" key="1">
    <source>
        <dbReference type="EMBL" id="GBF41337.1"/>
    </source>
</evidence>
<organism evidence="1 2">
    <name type="scientific">Leptospira ellinghausenii</name>
    <dbReference type="NCBI Taxonomy" id="1917822"/>
    <lineage>
        <taxon>Bacteria</taxon>
        <taxon>Pseudomonadati</taxon>
        <taxon>Spirochaetota</taxon>
        <taxon>Spirochaetia</taxon>
        <taxon>Leptospirales</taxon>
        <taxon>Leptospiraceae</taxon>
        <taxon>Leptospira</taxon>
    </lineage>
</organism>
<dbReference type="Gene3D" id="3.40.50.10320">
    <property type="entry name" value="LmbE-like"/>
    <property type="match status" value="1"/>
</dbReference>
<reference evidence="2" key="1">
    <citation type="journal article" date="2019" name="Microbiol. Immunol.">
        <title>Molecular and phenotypic characterization of Leptospira johnsonii sp. nov., Leptospira ellinghausenii sp. nov. and Leptospira ryugenii sp. nov. isolated from soil and water in Japan.</title>
        <authorList>
            <person name="Masuzawa T."/>
            <person name="Saito M."/>
            <person name="Nakao R."/>
            <person name="Nikaido Y."/>
            <person name="Matsumoto M."/>
            <person name="Ogawa M."/>
            <person name="Yokoyama M."/>
            <person name="Hidaka Y."/>
            <person name="Tomita J."/>
            <person name="Sakakibara K."/>
            <person name="Suzuki K."/>
            <person name="Yasuda S."/>
            <person name="Sato H."/>
            <person name="Yamaguchi M."/>
            <person name="Yoshida S.I."/>
            <person name="Koizumi N."/>
            <person name="Kawamura Y."/>
        </authorList>
    </citation>
    <scope>NUCLEOTIDE SEQUENCE [LARGE SCALE GENOMIC DNA]</scope>
    <source>
        <strain evidence="2">E18</strain>
    </source>
</reference>
<accession>A0A2P2D9M9</accession>
<dbReference type="RefSeq" id="WP_108958556.1">
    <property type="nucleotide sequence ID" value="NZ_BFAZ01000003.1"/>
</dbReference>
<dbReference type="InterPro" id="IPR024078">
    <property type="entry name" value="LmbE-like_dom_sf"/>
</dbReference>
<protein>
    <submittedName>
        <fullName evidence="1">LmbE family protein</fullName>
    </submittedName>
</protein>
<gene>
    <name evidence="1" type="ORF">LPTSP2_06090</name>
</gene>
<comment type="caution">
    <text evidence="1">The sequence shown here is derived from an EMBL/GenBank/DDBJ whole genome shotgun (WGS) entry which is preliminary data.</text>
</comment>
<name>A0A2P2D9M9_9LEPT</name>